<evidence type="ECO:0000313" key="3">
    <source>
        <dbReference type="Proteomes" id="UP001247620"/>
    </source>
</evidence>
<dbReference type="Gene3D" id="2.60.120.10">
    <property type="entry name" value="Jelly Rolls"/>
    <property type="match status" value="1"/>
</dbReference>
<keyword evidence="3" id="KW-1185">Reference proteome</keyword>
<dbReference type="EMBL" id="JAVDUU010000002">
    <property type="protein sequence ID" value="MDR6942530.1"/>
    <property type="molecule type" value="Genomic_DNA"/>
</dbReference>
<dbReference type="SUPFAM" id="SSF51206">
    <property type="entry name" value="cAMP-binding domain-like"/>
    <property type="match status" value="1"/>
</dbReference>
<dbReference type="Proteomes" id="UP001247620">
    <property type="component" value="Unassembled WGS sequence"/>
</dbReference>
<dbReference type="InterPro" id="IPR018490">
    <property type="entry name" value="cNMP-bd_dom_sf"/>
</dbReference>
<evidence type="ECO:0000259" key="1">
    <source>
        <dbReference type="Pfam" id="PF00027"/>
    </source>
</evidence>
<dbReference type="InterPro" id="IPR014710">
    <property type="entry name" value="RmlC-like_jellyroll"/>
</dbReference>
<organism evidence="2 3">
    <name type="scientific">Mucilaginibacter pocheonensis</name>
    <dbReference type="NCBI Taxonomy" id="398050"/>
    <lineage>
        <taxon>Bacteria</taxon>
        <taxon>Pseudomonadati</taxon>
        <taxon>Bacteroidota</taxon>
        <taxon>Sphingobacteriia</taxon>
        <taxon>Sphingobacteriales</taxon>
        <taxon>Sphingobacteriaceae</taxon>
        <taxon>Mucilaginibacter</taxon>
    </lineage>
</organism>
<dbReference type="Pfam" id="PF00027">
    <property type="entry name" value="cNMP_binding"/>
    <property type="match status" value="1"/>
</dbReference>
<evidence type="ECO:0000313" key="2">
    <source>
        <dbReference type="EMBL" id="MDR6942530.1"/>
    </source>
</evidence>
<dbReference type="InterPro" id="IPR000595">
    <property type="entry name" value="cNMP-bd_dom"/>
</dbReference>
<protein>
    <submittedName>
        <fullName evidence="2">CRP-like cAMP-binding protein</fullName>
    </submittedName>
</protein>
<feature type="domain" description="Cyclic nucleotide-binding" evidence="1">
    <location>
        <begin position="30"/>
        <end position="114"/>
    </location>
</feature>
<reference evidence="2 3" key="1">
    <citation type="submission" date="2023-07" db="EMBL/GenBank/DDBJ databases">
        <title>Sorghum-associated microbial communities from plants grown in Nebraska, USA.</title>
        <authorList>
            <person name="Schachtman D."/>
        </authorList>
    </citation>
    <scope>NUCLEOTIDE SEQUENCE [LARGE SCALE GENOMIC DNA]</scope>
    <source>
        <strain evidence="2 3">3262</strain>
    </source>
</reference>
<comment type="caution">
    <text evidence="2">The sequence shown here is derived from an EMBL/GenBank/DDBJ whole genome shotgun (WGS) entry which is preliminary data.</text>
</comment>
<dbReference type="RefSeq" id="WP_310095828.1">
    <property type="nucleotide sequence ID" value="NZ_JAVDUU010000002.1"/>
</dbReference>
<gene>
    <name evidence="2" type="ORF">J2W55_002372</name>
</gene>
<name>A0ABU1TBG1_9SPHI</name>
<sequence>MEKIREYLERITPLSDRDWHIFSSKLVKCEFAKKTVLLKTGQTENYLSFMETGIVRYYIPKNDNDLTFAFTFDNSFISAYDSFLTRKPTVYQVQTLSPTILWRLSYDDLQTIYADTKIGNTIGRFACEAIYLTKSKRELSLLSDTAEQRYLKLFTEQPQLIRQIPLKYIASYIGITPQGLSRIRRRIT</sequence>
<proteinExistence type="predicted"/>
<accession>A0ABU1TBG1</accession>